<comment type="caution">
    <text evidence="2">The sequence shown here is derived from an EMBL/GenBank/DDBJ whole genome shotgun (WGS) entry which is preliminary data.</text>
</comment>
<feature type="region of interest" description="Disordered" evidence="1">
    <location>
        <begin position="65"/>
        <end position="87"/>
    </location>
</feature>
<protein>
    <submittedName>
        <fullName evidence="2">Uncharacterized protein</fullName>
    </submittedName>
</protein>
<accession>S9P9P3</accession>
<reference evidence="2" key="1">
    <citation type="submission" date="2013-05" db="EMBL/GenBank/DDBJ databases">
        <title>Genome assembly of Cystobacter fuscus DSM 2262.</title>
        <authorList>
            <person name="Sharma G."/>
            <person name="Khatri I."/>
            <person name="Kaur C."/>
            <person name="Mayilraj S."/>
            <person name="Subramanian S."/>
        </authorList>
    </citation>
    <scope>NUCLEOTIDE SEQUENCE [LARGE SCALE GENOMIC DNA]</scope>
    <source>
        <strain evidence="2">DSM 2262</strain>
    </source>
</reference>
<feature type="region of interest" description="Disordered" evidence="1">
    <location>
        <begin position="1"/>
        <end position="42"/>
    </location>
</feature>
<evidence type="ECO:0000313" key="3">
    <source>
        <dbReference type="Proteomes" id="UP000011682"/>
    </source>
</evidence>
<dbReference type="AlphaFoldDB" id="S9P9P3"/>
<feature type="compositionally biased region" description="Polar residues" evidence="1">
    <location>
        <begin position="1"/>
        <end position="16"/>
    </location>
</feature>
<dbReference type="Proteomes" id="UP000011682">
    <property type="component" value="Unassembled WGS sequence"/>
</dbReference>
<evidence type="ECO:0000256" key="1">
    <source>
        <dbReference type="SAM" id="MobiDB-lite"/>
    </source>
</evidence>
<sequence length="87" mass="9174">MSGQVAPRGNSSSTYVDISMIGCPEPGSEFSREGRDGDPPHFLAGGAEPLERVFANCEMSLVDGAPWGQEGSAARMAGRSEKYKTHG</sequence>
<keyword evidence="3" id="KW-1185">Reference proteome</keyword>
<feature type="compositionally biased region" description="Basic and acidic residues" evidence="1">
    <location>
        <begin position="30"/>
        <end position="39"/>
    </location>
</feature>
<proteinExistence type="predicted"/>
<organism evidence="2 3">
    <name type="scientific">Cystobacter fuscus (strain ATCC 25194 / DSM 2262 / NBRC 100088 / M29)</name>
    <dbReference type="NCBI Taxonomy" id="1242864"/>
    <lineage>
        <taxon>Bacteria</taxon>
        <taxon>Pseudomonadati</taxon>
        <taxon>Myxococcota</taxon>
        <taxon>Myxococcia</taxon>
        <taxon>Myxococcales</taxon>
        <taxon>Cystobacterineae</taxon>
        <taxon>Archangiaceae</taxon>
        <taxon>Cystobacter</taxon>
    </lineage>
</organism>
<dbReference type="EMBL" id="ANAH02000020">
    <property type="protein sequence ID" value="EPX58992.1"/>
    <property type="molecule type" value="Genomic_DNA"/>
</dbReference>
<feature type="compositionally biased region" description="Basic and acidic residues" evidence="1">
    <location>
        <begin position="78"/>
        <end position="87"/>
    </location>
</feature>
<name>S9P9P3_CYSF2</name>
<gene>
    <name evidence="2" type="ORF">D187_003369</name>
</gene>
<evidence type="ECO:0000313" key="2">
    <source>
        <dbReference type="EMBL" id="EPX58992.1"/>
    </source>
</evidence>